<dbReference type="Pfam" id="PF02493">
    <property type="entry name" value="MORN"/>
    <property type="match status" value="5"/>
</dbReference>
<dbReference type="Proteomes" id="UP000626109">
    <property type="component" value="Unassembled WGS sequence"/>
</dbReference>
<evidence type="ECO:0000313" key="3">
    <source>
        <dbReference type="EMBL" id="CAE8673084.1"/>
    </source>
</evidence>
<dbReference type="SUPFAM" id="SSF82185">
    <property type="entry name" value="Histone H3 K4-specific methyltransferase SET7/9 N-terminal domain"/>
    <property type="match status" value="1"/>
</dbReference>
<feature type="compositionally biased region" description="Low complexity" evidence="2">
    <location>
        <begin position="305"/>
        <end position="323"/>
    </location>
</feature>
<feature type="region of interest" description="Disordered" evidence="2">
    <location>
        <begin position="304"/>
        <end position="354"/>
    </location>
</feature>
<feature type="compositionally biased region" description="Polar residues" evidence="2">
    <location>
        <begin position="340"/>
        <end position="354"/>
    </location>
</feature>
<evidence type="ECO:0008006" key="5">
    <source>
        <dbReference type="Google" id="ProtNLM"/>
    </source>
</evidence>
<dbReference type="EMBL" id="CAJNNW010024540">
    <property type="protein sequence ID" value="CAE8673084.1"/>
    <property type="molecule type" value="Genomic_DNA"/>
</dbReference>
<dbReference type="GO" id="GO:0005829">
    <property type="term" value="C:cytosol"/>
    <property type="evidence" value="ECO:0007669"/>
    <property type="project" value="TreeGrafter"/>
</dbReference>
<feature type="compositionally biased region" description="Low complexity" evidence="2">
    <location>
        <begin position="66"/>
        <end position="76"/>
    </location>
</feature>
<gene>
    <name evidence="3" type="ORF">PGLA2088_LOCUS18365</name>
</gene>
<reference evidence="3" key="1">
    <citation type="submission" date="2021-02" db="EMBL/GenBank/DDBJ databases">
        <authorList>
            <person name="Dougan E. K."/>
            <person name="Rhodes N."/>
            <person name="Thang M."/>
            <person name="Chan C."/>
        </authorList>
    </citation>
    <scope>NUCLEOTIDE SEQUENCE</scope>
</reference>
<dbReference type="PANTHER" id="PTHR43215:SF14">
    <property type="entry name" value="RADIAL SPOKE HEAD 1 HOMOLOG"/>
    <property type="match status" value="1"/>
</dbReference>
<dbReference type="PANTHER" id="PTHR43215">
    <property type="entry name" value="RADIAL SPOKE HEAD 1 HOMOLOG"/>
    <property type="match status" value="1"/>
</dbReference>
<dbReference type="AlphaFoldDB" id="A0A813J9D2"/>
<feature type="region of interest" description="Disordered" evidence="2">
    <location>
        <begin position="58"/>
        <end position="101"/>
    </location>
</feature>
<sequence length="354" mass="39161">MMPLLCPGASQQTAIERVSEYRQGLNSNGDAYVELVQQDSAQQVFLSKVLLQNGHSADFQGQDQRSGFGTSSSSTSIQKGGDNDRSKSAAGASKGVPPVSNWFQVYQNGRDAPKESARFEEVSSSRSMWSGQAGGEFRTPGQSARESPRQTPRESPRAPEEGVREQTEELIYEGTYLGTMKHGMGKLRSKQYTYDGDFQNDAKHGIGVLLWDDGRRYEGGFAENKFHGMAAMHWPDGRKYIGQYIQDRKHGDGTFSWQDGRRYEGQWVSGKRDGMGTYTNAKGITRRGSWQLDRPIQWEDPVTHPVVSPLPLGSLPSPAGSPSKQPVPLKEQTDVEDNRSVYTAESGQIQVSNL</sequence>
<feature type="compositionally biased region" description="Basic and acidic residues" evidence="2">
    <location>
        <begin position="146"/>
        <end position="166"/>
    </location>
</feature>
<evidence type="ECO:0000256" key="1">
    <source>
        <dbReference type="ARBA" id="ARBA00022737"/>
    </source>
</evidence>
<protein>
    <recommendedName>
        <fullName evidence="5">MORN repeat-containing protein 5</fullName>
    </recommendedName>
</protein>
<organism evidence="3 4">
    <name type="scientific">Polarella glacialis</name>
    <name type="common">Dinoflagellate</name>
    <dbReference type="NCBI Taxonomy" id="89957"/>
    <lineage>
        <taxon>Eukaryota</taxon>
        <taxon>Sar</taxon>
        <taxon>Alveolata</taxon>
        <taxon>Dinophyceae</taxon>
        <taxon>Suessiales</taxon>
        <taxon>Suessiaceae</taxon>
        <taxon>Polarella</taxon>
    </lineage>
</organism>
<dbReference type="SMART" id="SM00698">
    <property type="entry name" value="MORN"/>
    <property type="match status" value="5"/>
</dbReference>
<feature type="compositionally biased region" description="Basic and acidic residues" evidence="2">
    <location>
        <begin position="113"/>
        <end position="123"/>
    </location>
</feature>
<proteinExistence type="predicted"/>
<feature type="region of interest" description="Disordered" evidence="2">
    <location>
        <begin position="113"/>
        <end position="166"/>
    </location>
</feature>
<comment type="caution">
    <text evidence="3">The sequence shown here is derived from an EMBL/GenBank/DDBJ whole genome shotgun (WGS) entry which is preliminary data.</text>
</comment>
<dbReference type="Gene3D" id="2.20.110.10">
    <property type="entry name" value="Histone H3 K4-specific methyltransferase SET7/9 N-terminal domain"/>
    <property type="match status" value="2"/>
</dbReference>
<name>A0A813J9D2_POLGL</name>
<dbReference type="InterPro" id="IPR003409">
    <property type="entry name" value="MORN"/>
</dbReference>
<evidence type="ECO:0000313" key="4">
    <source>
        <dbReference type="Proteomes" id="UP000626109"/>
    </source>
</evidence>
<evidence type="ECO:0000256" key="2">
    <source>
        <dbReference type="SAM" id="MobiDB-lite"/>
    </source>
</evidence>
<accession>A0A813J9D2</accession>
<keyword evidence="1" id="KW-0677">Repeat</keyword>